<comment type="cofactor">
    <cofactor evidence="1">
        <name>heme</name>
        <dbReference type="ChEBI" id="CHEBI:30413"/>
    </cofactor>
</comment>
<dbReference type="InterPro" id="IPR017972">
    <property type="entry name" value="Cyt_P450_CS"/>
</dbReference>
<dbReference type="EMBL" id="CAWUHC010000062">
    <property type="protein sequence ID" value="CAK7226981.1"/>
    <property type="molecule type" value="Genomic_DNA"/>
</dbReference>
<evidence type="ECO:0000256" key="4">
    <source>
        <dbReference type="ARBA" id="ARBA00022723"/>
    </source>
</evidence>
<dbReference type="InterPro" id="IPR001128">
    <property type="entry name" value="Cyt_P450"/>
</dbReference>
<evidence type="ECO:0000313" key="9">
    <source>
        <dbReference type="Proteomes" id="UP001642406"/>
    </source>
</evidence>
<evidence type="ECO:0000256" key="3">
    <source>
        <dbReference type="ARBA" id="ARBA00022617"/>
    </source>
</evidence>
<reference evidence="8 9" key="1">
    <citation type="submission" date="2024-01" db="EMBL/GenBank/DDBJ databases">
        <authorList>
            <person name="Allen C."/>
            <person name="Tagirdzhanova G."/>
        </authorList>
    </citation>
    <scope>NUCLEOTIDE SEQUENCE [LARGE SCALE GENOMIC DNA]</scope>
</reference>
<keyword evidence="4 6" id="KW-0479">Metal-binding</keyword>
<keyword evidence="6" id="KW-0503">Monooxygenase</keyword>
<dbReference type="PANTHER" id="PTHR24305">
    <property type="entry name" value="CYTOCHROME P450"/>
    <property type="match status" value="1"/>
</dbReference>
<evidence type="ECO:0000256" key="7">
    <source>
        <dbReference type="SAM" id="Phobius"/>
    </source>
</evidence>
<feature type="transmembrane region" description="Helical" evidence="7">
    <location>
        <begin position="15"/>
        <end position="36"/>
    </location>
</feature>
<dbReference type="InterPro" id="IPR050121">
    <property type="entry name" value="Cytochrome_P450_monoxygenase"/>
</dbReference>
<dbReference type="PRINTS" id="PR00385">
    <property type="entry name" value="P450"/>
</dbReference>
<keyword evidence="7" id="KW-0472">Membrane</keyword>
<keyword evidence="6" id="KW-0560">Oxidoreductase</keyword>
<dbReference type="InterPro" id="IPR036396">
    <property type="entry name" value="Cyt_P450_sf"/>
</dbReference>
<comment type="caution">
    <text evidence="8">The sequence shown here is derived from an EMBL/GenBank/DDBJ whole genome shotgun (WGS) entry which is preliminary data.</text>
</comment>
<evidence type="ECO:0000256" key="1">
    <source>
        <dbReference type="ARBA" id="ARBA00001971"/>
    </source>
</evidence>
<evidence type="ECO:0000256" key="5">
    <source>
        <dbReference type="ARBA" id="ARBA00023004"/>
    </source>
</evidence>
<dbReference type="InterPro" id="IPR002401">
    <property type="entry name" value="Cyt_P450_E_grp-I"/>
</dbReference>
<sequence length="521" mass="58200">MSSLFWYRELGSGQIWLILAAAVLITPIALGIYRLFFGRLRHIPGPWTTNLTGFDLSMHATKGSRVYKLEELHARYGPVVRVGPNEVSVGDWHALRPIYAGSKTTLKDAKFYGFATFVGKNNIFQMLNPAEHAARRKLSSPPYSLQSVARLDSIIEDRAEALVRRLLEKSATSGTGTTDAYQLCGLFSFEVVCRAGFAKTFDQDDNSAALRLLNSMDASAPTLIFDQALPFLTSMGLGRRLPGFVGDCYRKRDSWQEQSREMVDHFLMMRSSGTAMGEGKCDKDFMVDSDKYLLSPLANGVDAFLGRKLTHEELVEEAMGYMFAGSGTTSSTLTYLLYAIARPENAHIQERLRTEVAGFEANSSVVTAARQNAYITAVIKEVFRLYPTIISTLPRVLAEPLQVGPGAGFTLPAGTVVGMQNWIHHRDPAVFTDPNRFEPERWLASTPEMEAALTPFSLGRRNCIGQNLAWQELYWAVVCIMRAGLRLRVGSEMTDYDMELEDRFNIAPRGRRLMLEVTRLL</sequence>
<gene>
    <name evidence="8" type="ORF">SBRCBS47491_006414</name>
</gene>
<dbReference type="PANTHER" id="PTHR24305:SF210">
    <property type="entry name" value="CYTOCHROME P450 MONOOXYGENASE ASQL-RELATED"/>
    <property type="match status" value="1"/>
</dbReference>
<accession>A0ABP0C5Z6</accession>
<comment type="similarity">
    <text evidence="2 6">Belongs to the cytochrome P450 family.</text>
</comment>
<dbReference type="Pfam" id="PF00067">
    <property type="entry name" value="p450"/>
    <property type="match status" value="1"/>
</dbReference>
<keyword evidence="9" id="KW-1185">Reference proteome</keyword>
<proteinExistence type="inferred from homology"/>
<name>A0ABP0C5Z6_9PEZI</name>
<evidence type="ECO:0000256" key="6">
    <source>
        <dbReference type="RuleBase" id="RU000461"/>
    </source>
</evidence>
<evidence type="ECO:0000256" key="2">
    <source>
        <dbReference type="ARBA" id="ARBA00010617"/>
    </source>
</evidence>
<evidence type="ECO:0000313" key="8">
    <source>
        <dbReference type="EMBL" id="CAK7226981.1"/>
    </source>
</evidence>
<evidence type="ECO:0008006" key="10">
    <source>
        <dbReference type="Google" id="ProtNLM"/>
    </source>
</evidence>
<keyword evidence="5 6" id="KW-0408">Iron</keyword>
<keyword evidence="7" id="KW-0812">Transmembrane</keyword>
<dbReference type="SUPFAM" id="SSF48264">
    <property type="entry name" value="Cytochrome P450"/>
    <property type="match status" value="1"/>
</dbReference>
<keyword evidence="7" id="KW-1133">Transmembrane helix</keyword>
<dbReference type="Gene3D" id="1.10.630.10">
    <property type="entry name" value="Cytochrome P450"/>
    <property type="match status" value="1"/>
</dbReference>
<protein>
    <recommendedName>
        <fullName evidence="10">Benzoate 4-monooxygenase cytochrome P450</fullName>
    </recommendedName>
</protein>
<keyword evidence="3 6" id="KW-0349">Heme</keyword>
<dbReference type="Proteomes" id="UP001642406">
    <property type="component" value="Unassembled WGS sequence"/>
</dbReference>
<dbReference type="PROSITE" id="PS00086">
    <property type="entry name" value="CYTOCHROME_P450"/>
    <property type="match status" value="1"/>
</dbReference>
<dbReference type="PRINTS" id="PR00463">
    <property type="entry name" value="EP450I"/>
</dbReference>
<organism evidence="8 9">
    <name type="scientific">Sporothrix bragantina</name>
    <dbReference type="NCBI Taxonomy" id="671064"/>
    <lineage>
        <taxon>Eukaryota</taxon>
        <taxon>Fungi</taxon>
        <taxon>Dikarya</taxon>
        <taxon>Ascomycota</taxon>
        <taxon>Pezizomycotina</taxon>
        <taxon>Sordariomycetes</taxon>
        <taxon>Sordariomycetidae</taxon>
        <taxon>Ophiostomatales</taxon>
        <taxon>Ophiostomataceae</taxon>
        <taxon>Sporothrix</taxon>
    </lineage>
</organism>